<evidence type="ECO:0000259" key="10">
    <source>
        <dbReference type="Pfam" id="PF00557"/>
    </source>
</evidence>
<dbReference type="InterPro" id="IPR036388">
    <property type="entry name" value="WH-like_DNA-bd_sf"/>
</dbReference>
<dbReference type="InterPro" id="IPR050247">
    <property type="entry name" value="Met_Aminopeptidase_Type2"/>
</dbReference>
<reference evidence="11 12" key="1">
    <citation type="journal article" name="Nat. Commun.">
        <title>Undinarchaeota illuminate DPANN phylogeny and the impact of gene transfer on archaeal evolution.</title>
        <authorList>
            <person name="Dombrowski N."/>
            <person name="Williams T.A."/>
            <person name="Sun J."/>
            <person name="Woodcroft B.J."/>
            <person name="Lee J.H."/>
            <person name="Minh B.Q."/>
            <person name="Rinke C."/>
            <person name="Spang A."/>
        </authorList>
    </citation>
    <scope>NUCLEOTIDE SEQUENCE [LARGE SCALE GENOMIC DNA]</scope>
    <source>
        <strain evidence="11">MAG_bin1129</strain>
    </source>
</reference>
<dbReference type="PANTHER" id="PTHR45777:SF2">
    <property type="entry name" value="METHIONINE AMINOPEPTIDASE 2"/>
    <property type="match status" value="1"/>
</dbReference>
<keyword evidence="5 8" id="KW-0645">Protease</keyword>
<dbReference type="NCBIfam" id="TIGR00501">
    <property type="entry name" value="met_pdase_II"/>
    <property type="match status" value="1"/>
</dbReference>
<evidence type="ECO:0000256" key="5">
    <source>
        <dbReference type="ARBA" id="ARBA00022670"/>
    </source>
</evidence>
<keyword evidence="4 8" id="KW-0031">Aminopeptidase</keyword>
<gene>
    <name evidence="8" type="primary">map</name>
    <name evidence="11" type="ORF">H1016_00740</name>
</gene>
<dbReference type="Gene3D" id="1.10.10.10">
    <property type="entry name" value="Winged helix-like DNA-binding domain superfamily/Winged helix DNA-binding domain"/>
    <property type="match status" value="1"/>
</dbReference>
<dbReference type="SUPFAM" id="SSF55920">
    <property type="entry name" value="Creatinase/aminopeptidase"/>
    <property type="match status" value="1"/>
</dbReference>
<evidence type="ECO:0000256" key="4">
    <source>
        <dbReference type="ARBA" id="ARBA00022438"/>
    </source>
</evidence>
<dbReference type="EMBL" id="DVAB01000007">
    <property type="protein sequence ID" value="HIK00050.1"/>
    <property type="molecule type" value="Genomic_DNA"/>
</dbReference>
<feature type="binding site" evidence="8">
    <location>
        <position position="85"/>
    </location>
    <ligand>
        <name>a divalent metal cation</name>
        <dbReference type="ChEBI" id="CHEBI:60240"/>
        <label>1</label>
    </ligand>
</feature>
<dbReference type="GO" id="GO:0046872">
    <property type="term" value="F:metal ion binding"/>
    <property type="evidence" value="ECO:0007669"/>
    <property type="project" value="UniProtKB-UniRule"/>
</dbReference>
<organism evidence="11 12">
    <name type="scientific">Candidatus Naiadarchaeum limnaeum</name>
    <dbReference type="NCBI Taxonomy" id="2756139"/>
    <lineage>
        <taxon>Archaea</taxon>
        <taxon>Candidatus Undinarchaeota</taxon>
        <taxon>Candidatus Undinarchaeia</taxon>
        <taxon>Candidatus Naiadarchaeales</taxon>
        <taxon>Candidatus Naiadarchaeaceae</taxon>
        <taxon>Candidatus Naiadarchaeum</taxon>
    </lineage>
</organism>
<dbReference type="GO" id="GO:0005737">
    <property type="term" value="C:cytoplasm"/>
    <property type="evidence" value="ECO:0007669"/>
    <property type="project" value="TreeGrafter"/>
</dbReference>
<sequence length="302" mass="33645">MDSEIFEKYKKAGKVNIKAKNLVEKLAKPGAKVLDIAEKVENLIKEEGARLAFPANISINNIAAHYTPDYECKIVLGEDDLVKFDLGVQVDGFIADSAITITTNPKNDLHVKLIEAAQKSLEKAIELVKPGVKIEKIGETIENTMKSFGVKPIENLTGHGVGQYVQHDEPIIPNVKKSGGILEEGMSIAIEPFSTNGEGLVYDDKEVQIYEFIAKIPVRLMEARRILMMAEKDFEKLPFAKRWIEKKIGKLKLALAFRELNQFGALYQYPVLKEKGNGLVAQFEHTMVVQKDGAFVTTMGQK</sequence>
<comment type="caution">
    <text evidence="11">The sequence shown here is derived from an EMBL/GenBank/DDBJ whole genome shotgun (WGS) entry which is preliminary data.</text>
</comment>
<dbReference type="GO" id="GO:0070006">
    <property type="term" value="F:metalloaminopeptidase activity"/>
    <property type="evidence" value="ECO:0007669"/>
    <property type="project" value="UniProtKB-UniRule"/>
</dbReference>
<evidence type="ECO:0000256" key="8">
    <source>
        <dbReference type="HAMAP-Rule" id="MF_01975"/>
    </source>
</evidence>
<evidence type="ECO:0000256" key="2">
    <source>
        <dbReference type="ARBA" id="ARBA00001936"/>
    </source>
</evidence>
<comment type="cofactor">
    <cofactor evidence="2">
        <name>Mn(2+)</name>
        <dbReference type="ChEBI" id="CHEBI:29035"/>
    </cofactor>
</comment>
<feature type="binding site" evidence="8">
    <location>
        <position position="159"/>
    </location>
    <ligand>
        <name>a divalent metal cation</name>
        <dbReference type="ChEBI" id="CHEBI:60240"/>
        <label>2</label>
        <note>catalytic</note>
    </ligand>
</feature>
<comment type="similarity">
    <text evidence="8">Belongs to the peptidase M24A family. Methionine aminopeptidase archaeal type 2 subfamily.</text>
</comment>
<keyword evidence="7 8" id="KW-0378">Hydrolase</keyword>
<feature type="binding site" evidence="8">
    <location>
        <position position="284"/>
    </location>
    <ligand>
        <name>a divalent metal cation</name>
        <dbReference type="ChEBI" id="CHEBI:60240"/>
        <label>1</label>
    </ligand>
</feature>
<evidence type="ECO:0000256" key="7">
    <source>
        <dbReference type="ARBA" id="ARBA00022801"/>
    </source>
</evidence>
<comment type="cofactor">
    <cofactor evidence="8">
        <name>Co(2+)</name>
        <dbReference type="ChEBI" id="CHEBI:48828"/>
    </cofactor>
    <cofactor evidence="8">
        <name>Zn(2+)</name>
        <dbReference type="ChEBI" id="CHEBI:29105"/>
    </cofactor>
    <cofactor evidence="8">
        <name>Mn(2+)</name>
        <dbReference type="ChEBI" id="CHEBI:29035"/>
    </cofactor>
    <cofactor evidence="8">
        <name>Fe(2+)</name>
        <dbReference type="ChEBI" id="CHEBI:29033"/>
    </cofactor>
    <text evidence="8">Binds 2 divalent metal cations per subunit. Has a high-affinity and a low affinity metal-binding site. The true nature of the physiological cofactor is under debate. The enzyme is active with cobalt, zinc, manganese or divalent iron ions. Most likely, methionine aminopeptidases function as mononuclear Fe(2+)-metalloproteases under physiological conditions, and the catalytically relevant metal-binding site has been assigned to the histidine-containing high-affinity site.</text>
</comment>
<dbReference type="InterPro" id="IPR002468">
    <property type="entry name" value="Pept_M24A_MAP2"/>
</dbReference>
<dbReference type="InterPro" id="IPR036390">
    <property type="entry name" value="WH_DNA-bd_sf"/>
</dbReference>
<dbReference type="HAMAP" id="MF_01975">
    <property type="entry name" value="MetAP_2_arc"/>
    <property type="match status" value="1"/>
</dbReference>
<dbReference type="GO" id="GO:0004239">
    <property type="term" value="F:initiator methionyl aminopeptidase activity"/>
    <property type="evidence" value="ECO:0007669"/>
    <property type="project" value="UniProtKB-UniRule"/>
</dbReference>
<comment type="subunit">
    <text evidence="8">Monomer.</text>
</comment>
<evidence type="ECO:0000256" key="6">
    <source>
        <dbReference type="ARBA" id="ARBA00022723"/>
    </source>
</evidence>
<dbReference type="Pfam" id="PF00557">
    <property type="entry name" value="Peptidase_M24"/>
    <property type="match status" value="1"/>
</dbReference>
<dbReference type="AlphaFoldDB" id="A0A832X5R1"/>
<dbReference type="InterPro" id="IPR028595">
    <property type="entry name" value="MetAP_archaeal"/>
</dbReference>
<protein>
    <recommendedName>
        <fullName evidence="8 9">Methionine aminopeptidase</fullName>
        <shortName evidence="8">MAP</shortName>
        <shortName evidence="8">MetAP</shortName>
        <ecNumber evidence="8 9">3.4.11.18</ecNumber>
    </recommendedName>
    <alternativeName>
        <fullName evidence="8">Peptidase M</fullName>
    </alternativeName>
</protein>
<proteinExistence type="inferred from homology"/>
<comment type="function">
    <text evidence="8 9">Removes the N-terminal methionine from nascent proteins. The N-terminal methionine is often cleaved when the second residue in the primary sequence is small and uncharged (Met-Ala-, Cys, Gly, Pro, Ser, Thr, or Val).</text>
</comment>
<evidence type="ECO:0000313" key="11">
    <source>
        <dbReference type="EMBL" id="HIK00050.1"/>
    </source>
</evidence>
<keyword evidence="12" id="KW-1185">Reference proteome</keyword>
<feature type="binding site" evidence="8">
    <location>
        <position position="65"/>
    </location>
    <ligand>
        <name>substrate</name>
    </ligand>
</feature>
<accession>A0A832X5R1</accession>
<evidence type="ECO:0000256" key="3">
    <source>
        <dbReference type="ARBA" id="ARBA00001954"/>
    </source>
</evidence>
<feature type="binding site" evidence="8">
    <location>
        <position position="191"/>
    </location>
    <ligand>
        <name>a divalent metal cation</name>
        <dbReference type="ChEBI" id="CHEBI:60240"/>
        <label>2</label>
        <note>catalytic</note>
    </ligand>
</feature>
<evidence type="ECO:0000256" key="9">
    <source>
        <dbReference type="RuleBase" id="RU003653"/>
    </source>
</evidence>
<dbReference type="GO" id="GO:0006508">
    <property type="term" value="P:proteolysis"/>
    <property type="evidence" value="ECO:0007669"/>
    <property type="project" value="UniProtKB-KW"/>
</dbReference>
<dbReference type="Proteomes" id="UP000646946">
    <property type="component" value="Unassembled WGS sequence"/>
</dbReference>
<dbReference type="PANTHER" id="PTHR45777">
    <property type="entry name" value="METHIONINE AMINOPEPTIDASE 2"/>
    <property type="match status" value="1"/>
</dbReference>
<comment type="catalytic activity">
    <reaction evidence="1 8 9">
        <text>Release of N-terminal amino acids, preferentially methionine, from peptides and arylamides.</text>
        <dbReference type="EC" id="3.4.11.18"/>
    </reaction>
</comment>
<comment type="cofactor">
    <cofactor evidence="3">
        <name>Fe(2+)</name>
        <dbReference type="ChEBI" id="CHEBI:29033"/>
    </cofactor>
</comment>
<feature type="binding site" evidence="8">
    <location>
        <position position="284"/>
    </location>
    <ligand>
        <name>a divalent metal cation</name>
        <dbReference type="ChEBI" id="CHEBI:60240"/>
        <label>2</label>
        <note>catalytic</note>
    </ligand>
</feature>
<dbReference type="Gene3D" id="3.90.230.10">
    <property type="entry name" value="Creatinase/methionine aminopeptidase superfamily"/>
    <property type="match status" value="1"/>
</dbReference>
<name>A0A832X5R1_9ARCH</name>
<dbReference type="InterPro" id="IPR036005">
    <property type="entry name" value="Creatinase/aminopeptidase-like"/>
</dbReference>
<feature type="domain" description="Peptidase M24" evidence="10">
    <location>
        <begin position="7"/>
        <end position="289"/>
    </location>
</feature>
<feature type="binding site" evidence="8">
    <location>
        <position position="167"/>
    </location>
    <ligand>
        <name>substrate</name>
    </ligand>
</feature>
<evidence type="ECO:0000256" key="1">
    <source>
        <dbReference type="ARBA" id="ARBA00000294"/>
    </source>
</evidence>
<feature type="binding site" evidence="8">
    <location>
        <position position="96"/>
    </location>
    <ligand>
        <name>a divalent metal cation</name>
        <dbReference type="ChEBI" id="CHEBI:60240"/>
        <label>2</label>
        <note>catalytic</note>
    </ligand>
</feature>
<keyword evidence="6 8" id="KW-0479">Metal-binding</keyword>
<dbReference type="SUPFAM" id="SSF46785">
    <property type="entry name" value="Winged helix' DNA-binding domain"/>
    <property type="match status" value="1"/>
</dbReference>
<dbReference type="InterPro" id="IPR001714">
    <property type="entry name" value="Pept_M24_MAP"/>
</dbReference>
<dbReference type="EC" id="3.4.11.18" evidence="8 9"/>
<dbReference type="PRINTS" id="PR00599">
    <property type="entry name" value="MAPEPTIDASE"/>
</dbReference>
<dbReference type="InterPro" id="IPR000994">
    <property type="entry name" value="Pept_M24"/>
</dbReference>
<feature type="binding site" evidence="8">
    <location>
        <position position="96"/>
    </location>
    <ligand>
        <name>a divalent metal cation</name>
        <dbReference type="ChEBI" id="CHEBI:60240"/>
        <label>1</label>
    </ligand>
</feature>
<evidence type="ECO:0000313" key="12">
    <source>
        <dbReference type="Proteomes" id="UP000646946"/>
    </source>
</evidence>